<evidence type="ECO:0000313" key="1">
    <source>
        <dbReference type="EMBL" id="GEZ93659.1"/>
    </source>
</evidence>
<sequence>PRSSEVKFILSSFQSQMKMIHIQGELTTLKCHIKAQSQESRSMNN</sequence>
<gene>
    <name evidence="1" type="ORF">Tci_565632</name>
</gene>
<proteinExistence type="predicted"/>
<organism evidence="1">
    <name type="scientific">Tanacetum cinerariifolium</name>
    <name type="common">Dalmatian daisy</name>
    <name type="synonym">Chrysanthemum cinerariifolium</name>
    <dbReference type="NCBI Taxonomy" id="118510"/>
    <lineage>
        <taxon>Eukaryota</taxon>
        <taxon>Viridiplantae</taxon>
        <taxon>Streptophyta</taxon>
        <taxon>Embryophyta</taxon>
        <taxon>Tracheophyta</taxon>
        <taxon>Spermatophyta</taxon>
        <taxon>Magnoliopsida</taxon>
        <taxon>eudicotyledons</taxon>
        <taxon>Gunneridae</taxon>
        <taxon>Pentapetalae</taxon>
        <taxon>asterids</taxon>
        <taxon>campanulids</taxon>
        <taxon>Asterales</taxon>
        <taxon>Asteraceae</taxon>
        <taxon>Asteroideae</taxon>
        <taxon>Anthemideae</taxon>
        <taxon>Anthemidinae</taxon>
        <taxon>Tanacetum</taxon>
    </lineage>
</organism>
<reference evidence="1" key="1">
    <citation type="journal article" date="2019" name="Sci. Rep.">
        <title>Draft genome of Tanacetum cinerariifolium, the natural source of mosquito coil.</title>
        <authorList>
            <person name="Yamashiro T."/>
            <person name="Shiraishi A."/>
            <person name="Satake H."/>
            <person name="Nakayama K."/>
        </authorList>
    </citation>
    <scope>NUCLEOTIDE SEQUENCE</scope>
</reference>
<dbReference type="EMBL" id="BKCJ010344535">
    <property type="protein sequence ID" value="GEZ93659.1"/>
    <property type="molecule type" value="Genomic_DNA"/>
</dbReference>
<protein>
    <submittedName>
        <fullName evidence="1">Uncharacterized protein</fullName>
    </submittedName>
</protein>
<feature type="non-terminal residue" evidence="1">
    <location>
        <position position="1"/>
    </location>
</feature>
<accession>A0A699IXF5</accession>
<comment type="caution">
    <text evidence="1">The sequence shown here is derived from an EMBL/GenBank/DDBJ whole genome shotgun (WGS) entry which is preliminary data.</text>
</comment>
<name>A0A699IXF5_TANCI</name>
<dbReference type="AlphaFoldDB" id="A0A699IXF5"/>